<accession>A0ABX2WER5</accession>
<dbReference type="PANTHER" id="PTHR33420:SF26">
    <property type="entry name" value="FIMBRIAL SUBUNIT"/>
    <property type="match status" value="1"/>
</dbReference>
<proteinExistence type="predicted"/>
<evidence type="ECO:0000313" key="3">
    <source>
        <dbReference type="Proteomes" id="UP000078407"/>
    </source>
</evidence>
<comment type="caution">
    <text evidence="2">The sequence shown here is derived from an EMBL/GenBank/DDBJ whole genome shotgun (WGS) entry which is preliminary data.</text>
</comment>
<organism evidence="2 3">
    <name type="scientific">Buttiauxella ferragutiae ATCC 51602</name>
    <dbReference type="NCBI Taxonomy" id="1354252"/>
    <lineage>
        <taxon>Bacteria</taxon>
        <taxon>Pseudomonadati</taxon>
        <taxon>Pseudomonadota</taxon>
        <taxon>Gammaproteobacteria</taxon>
        <taxon>Enterobacterales</taxon>
        <taxon>Enterobacteriaceae</taxon>
        <taxon>Buttiauxella</taxon>
    </lineage>
</organism>
<dbReference type="EMBL" id="LXEQ01000001">
    <property type="protein sequence ID" value="OAT33510.1"/>
    <property type="molecule type" value="Genomic_DNA"/>
</dbReference>
<sequence>MMVPLVIGASFSLIPAAHSADNSEVEGAHGVLRVYGALTESACRLAMTSAWQDISLGDTGTGKLRDVGARGTPVAVQLRLEDCLPGPAANRDDRSGNLVWSADQPAVTVSFIAPADVDNPQLVQVQGTSGLALRVTDPLGQDVRLGSRGTPLLLSPGKNELTYTVTPERTKAPLEAGAYWAQLNFGLSYD</sequence>
<evidence type="ECO:0000313" key="2">
    <source>
        <dbReference type="EMBL" id="OAT33510.1"/>
    </source>
</evidence>
<dbReference type="PANTHER" id="PTHR33420">
    <property type="entry name" value="FIMBRIAL SUBUNIT ELFA-RELATED"/>
    <property type="match status" value="1"/>
</dbReference>
<dbReference type="SUPFAM" id="SSF49401">
    <property type="entry name" value="Bacterial adhesins"/>
    <property type="match status" value="1"/>
</dbReference>
<dbReference type="Pfam" id="PF00419">
    <property type="entry name" value="Fimbrial"/>
    <property type="match status" value="1"/>
</dbReference>
<dbReference type="Gene3D" id="2.60.40.1090">
    <property type="entry name" value="Fimbrial-type adhesion domain"/>
    <property type="match status" value="1"/>
</dbReference>
<dbReference type="InterPro" id="IPR008966">
    <property type="entry name" value="Adhesion_dom_sf"/>
</dbReference>
<dbReference type="InterPro" id="IPR036937">
    <property type="entry name" value="Adhesion_dom_fimbrial_sf"/>
</dbReference>
<feature type="domain" description="Fimbrial-type adhesion" evidence="1">
    <location>
        <begin position="35"/>
        <end position="190"/>
    </location>
</feature>
<evidence type="ECO:0000259" key="1">
    <source>
        <dbReference type="Pfam" id="PF00419"/>
    </source>
</evidence>
<protein>
    <submittedName>
        <fullName evidence="2">MrfE family protein</fullName>
    </submittedName>
</protein>
<keyword evidence="3" id="KW-1185">Reference proteome</keyword>
<dbReference type="Proteomes" id="UP000078407">
    <property type="component" value="Unassembled WGS sequence"/>
</dbReference>
<dbReference type="InterPro" id="IPR050263">
    <property type="entry name" value="Bact_Fimbrial_Adh_Pro"/>
</dbReference>
<dbReference type="InterPro" id="IPR000259">
    <property type="entry name" value="Adhesion_dom_fimbrial"/>
</dbReference>
<name>A0ABX2WER5_9ENTR</name>
<reference evidence="2 3" key="1">
    <citation type="submission" date="2016-04" db="EMBL/GenBank/DDBJ databases">
        <title>ATOL: Assembling a taxonomically balanced genome-scale reconstruction of the evolutionary history of the Enterobacteriaceae.</title>
        <authorList>
            <person name="Plunkett G.III."/>
            <person name="Neeno-Eckwall E.C."/>
            <person name="Glasner J.D."/>
            <person name="Perna N.T."/>
        </authorList>
    </citation>
    <scope>NUCLEOTIDE SEQUENCE [LARGE SCALE GENOMIC DNA]</scope>
    <source>
        <strain evidence="2 3">ATCC 51602</strain>
    </source>
</reference>
<gene>
    <name evidence="2" type="ORF">M976_00258</name>
</gene>